<comment type="caution">
    <text evidence="12">The sequence shown here is derived from an EMBL/GenBank/DDBJ whole genome shotgun (WGS) entry which is preliminary data.</text>
</comment>
<keyword evidence="3" id="KW-1003">Cell membrane</keyword>
<dbReference type="AlphaFoldDB" id="A0AAD2CWS6"/>
<feature type="transmembrane region" description="Helical" evidence="11">
    <location>
        <begin position="565"/>
        <end position="589"/>
    </location>
</feature>
<feature type="transmembrane region" description="Helical" evidence="11">
    <location>
        <begin position="669"/>
        <end position="690"/>
    </location>
</feature>
<evidence type="ECO:0000256" key="6">
    <source>
        <dbReference type="ARBA" id="ARBA00022692"/>
    </source>
</evidence>
<feature type="transmembrane region" description="Helical" evidence="11">
    <location>
        <begin position="616"/>
        <end position="635"/>
    </location>
</feature>
<evidence type="ECO:0000256" key="3">
    <source>
        <dbReference type="ARBA" id="ARBA00022475"/>
    </source>
</evidence>
<feature type="compositionally biased region" description="Basic and acidic residues" evidence="10">
    <location>
        <begin position="928"/>
        <end position="945"/>
    </location>
</feature>
<evidence type="ECO:0000256" key="8">
    <source>
        <dbReference type="ARBA" id="ARBA00023136"/>
    </source>
</evidence>
<keyword evidence="4" id="KW-0328">Glycosyltransferase</keyword>
<protein>
    <recommendedName>
        <fullName evidence="2">chitin synthase</fullName>
        <ecNumber evidence="2">2.4.1.16</ecNumber>
    </recommendedName>
</protein>
<evidence type="ECO:0000256" key="1">
    <source>
        <dbReference type="ARBA" id="ARBA00004651"/>
    </source>
</evidence>
<feature type="transmembrane region" description="Helical" evidence="11">
    <location>
        <begin position="759"/>
        <end position="777"/>
    </location>
</feature>
<keyword evidence="5" id="KW-0808">Transferase</keyword>
<dbReference type="PANTHER" id="PTHR22914">
    <property type="entry name" value="CHITIN SYNTHASE"/>
    <property type="match status" value="1"/>
</dbReference>
<keyword evidence="13" id="KW-1185">Reference proteome</keyword>
<dbReference type="Proteomes" id="UP001295684">
    <property type="component" value="Unassembled WGS sequence"/>
</dbReference>
<evidence type="ECO:0000256" key="11">
    <source>
        <dbReference type="SAM" id="Phobius"/>
    </source>
</evidence>
<feature type="compositionally biased region" description="Basic and acidic residues" evidence="10">
    <location>
        <begin position="894"/>
        <end position="905"/>
    </location>
</feature>
<evidence type="ECO:0000256" key="10">
    <source>
        <dbReference type="SAM" id="MobiDB-lite"/>
    </source>
</evidence>
<dbReference type="PANTHER" id="PTHR22914:SF9">
    <property type="entry name" value="CHITIN SYNTHASE 1"/>
    <property type="match status" value="1"/>
</dbReference>
<dbReference type="EC" id="2.4.1.16" evidence="2"/>
<evidence type="ECO:0000256" key="2">
    <source>
        <dbReference type="ARBA" id="ARBA00012543"/>
    </source>
</evidence>
<dbReference type="GO" id="GO:0071555">
    <property type="term" value="P:cell wall organization"/>
    <property type="evidence" value="ECO:0007669"/>
    <property type="project" value="UniProtKB-KW"/>
</dbReference>
<evidence type="ECO:0000256" key="9">
    <source>
        <dbReference type="ARBA" id="ARBA00023316"/>
    </source>
</evidence>
<feature type="compositionally biased region" description="Polar residues" evidence="10">
    <location>
        <begin position="954"/>
        <end position="970"/>
    </location>
</feature>
<feature type="transmembrane region" description="Helical" evidence="11">
    <location>
        <begin position="784"/>
        <end position="809"/>
    </location>
</feature>
<dbReference type="SUPFAM" id="SSF53448">
    <property type="entry name" value="Nucleotide-diphospho-sugar transferases"/>
    <property type="match status" value="1"/>
</dbReference>
<dbReference type="GO" id="GO:0005886">
    <property type="term" value="C:plasma membrane"/>
    <property type="evidence" value="ECO:0007669"/>
    <property type="project" value="UniProtKB-SubCell"/>
</dbReference>
<accession>A0AAD2CWS6</accession>
<evidence type="ECO:0000256" key="4">
    <source>
        <dbReference type="ARBA" id="ARBA00022676"/>
    </source>
</evidence>
<keyword evidence="7 11" id="KW-1133">Transmembrane helix</keyword>
<name>A0AAD2CWS6_EUPCR</name>
<dbReference type="GO" id="GO:0006031">
    <property type="term" value="P:chitin biosynthetic process"/>
    <property type="evidence" value="ECO:0007669"/>
    <property type="project" value="TreeGrafter"/>
</dbReference>
<dbReference type="InterPro" id="IPR029044">
    <property type="entry name" value="Nucleotide-diphossugar_trans"/>
</dbReference>
<gene>
    <name evidence="12" type="ORF">ECRASSUSDP1_LOCUS14152</name>
</gene>
<proteinExistence type="predicted"/>
<evidence type="ECO:0000313" key="12">
    <source>
        <dbReference type="EMBL" id="CAI2372818.1"/>
    </source>
</evidence>
<feature type="transmembrane region" description="Helical" evidence="11">
    <location>
        <begin position="642"/>
        <end position="663"/>
    </location>
</feature>
<feature type="transmembrane region" description="Helical" evidence="11">
    <location>
        <begin position="702"/>
        <end position="721"/>
    </location>
</feature>
<comment type="subcellular location">
    <subcellularLocation>
        <location evidence="1">Cell membrane</location>
        <topology evidence="1">Multi-pass membrane protein</topology>
    </subcellularLocation>
</comment>
<dbReference type="EMBL" id="CAMPGE010014127">
    <property type="protein sequence ID" value="CAI2372818.1"/>
    <property type="molecule type" value="Genomic_DNA"/>
</dbReference>
<dbReference type="InterPro" id="IPR004835">
    <property type="entry name" value="Chitin_synth"/>
</dbReference>
<keyword evidence="8 11" id="KW-0472">Membrane</keyword>
<keyword evidence="6 11" id="KW-0812">Transmembrane</keyword>
<reference evidence="12" key="1">
    <citation type="submission" date="2023-07" db="EMBL/GenBank/DDBJ databases">
        <authorList>
            <consortium name="AG Swart"/>
            <person name="Singh M."/>
            <person name="Singh A."/>
            <person name="Seah K."/>
            <person name="Emmerich C."/>
        </authorList>
    </citation>
    <scope>NUCLEOTIDE SEQUENCE</scope>
    <source>
        <strain evidence="12">DP1</strain>
    </source>
</reference>
<keyword evidence="9" id="KW-0961">Cell wall biogenesis/degradation</keyword>
<evidence type="ECO:0000313" key="13">
    <source>
        <dbReference type="Proteomes" id="UP001295684"/>
    </source>
</evidence>
<dbReference type="Pfam" id="PF01644">
    <property type="entry name" value="Chitin_synth_1"/>
    <property type="match status" value="2"/>
</dbReference>
<feature type="region of interest" description="Disordered" evidence="10">
    <location>
        <begin position="888"/>
        <end position="970"/>
    </location>
</feature>
<organism evidence="12 13">
    <name type="scientific">Euplotes crassus</name>
    <dbReference type="NCBI Taxonomy" id="5936"/>
    <lineage>
        <taxon>Eukaryota</taxon>
        <taxon>Sar</taxon>
        <taxon>Alveolata</taxon>
        <taxon>Ciliophora</taxon>
        <taxon>Intramacronucleata</taxon>
        <taxon>Spirotrichea</taxon>
        <taxon>Hypotrichia</taxon>
        <taxon>Euplotida</taxon>
        <taxon>Euplotidae</taxon>
        <taxon>Moneuplotes</taxon>
    </lineage>
</organism>
<dbReference type="GO" id="GO:0004100">
    <property type="term" value="F:chitin synthase activity"/>
    <property type="evidence" value="ECO:0007669"/>
    <property type="project" value="UniProtKB-EC"/>
</dbReference>
<sequence length="970" mass="112267">MVKLPKINQVSDISRQDNDTNTHEDLIDLGSNLLENTTMLEYHPLVLLKLRKKVKYQDKDGKIKVKKVTGFSLREYLGNPLSCETEPRELRKIIDMKVPKIRQRRQSDQPIPILKEQLEEGVKLMICITHFNEEFSQLVESLVGVYRNYYELCQRNKLFKGDVSVVIISDGFDTFDSVVTKKKVNTAQNKADNSPEEFRLADQLTRAGIYDETKIAKKFLTIQKNETKVLKDPVSLDFMSKITNIKQENGDIDEEKDKEFEKVLNMHFETENLLHCFSRYMTLEEFFQGLDEETQKSMRIDKYHPFEYLYGNIAQNEADKRIFSSLPLDIHFAVKHFNKGKIESHLWYFKGFCQLLNPTYCHIIDTGTIATPNSLSKITLLMESNKKIGGACGEIEVILPNFNNDCRPVTFVKSIILRAQYVEYKLSHYIDKAAESFFGFVSVLPGAFSCFRWNAIEGEPLECFLKGRTLTDPKEKSHPSCYFANQYLAEDRIMCLEIISKKNKNYILKYIPGCIALTDAPDSLSNLIKQRRRWFNGSTFASFHVLKNLCRTWQRRNSQCRNIGFMFLYLYMLSNVCLGFILVGLYYAALSIFLRSVLPSSNCISYSDPANILENIYLTLLFFCFIVSTAIKIQWAEMHFRILSVIMGCFSILMLFALVAGTIQQNINVISLSLIAVGVLSIFIPMFMNCRQLKIFDFIKGVCYSYFLVPSYINIIIIYSISNIHDISWGTRPKGADATTSVLKKLNMSNDYQNFRSKFLIFWVFANAIAGWIVVVLSRDNHDYYLGLITGVLACVIFFKFFFSVFHYFSSYLNNWRVNRYLTKNNIEGFKFKLGQDTTIKGLFDSFQSIVKREAPKAENKIKEKIKRMLSNYDGEIEEEKIRESNNRSGIYQLDEKSESEEKKIHNPSQASSNQRKRHKKNNNAQEKFIKDARNPPKEETKEDYIITSRPNEEISSINSHLFDSSSSEA</sequence>
<evidence type="ECO:0000256" key="5">
    <source>
        <dbReference type="ARBA" id="ARBA00022679"/>
    </source>
</evidence>
<evidence type="ECO:0000256" key="7">
    <source>
        <dbReference type="ARBA" id="ARBA00022989"/>
    </source>
</evidence>